<name>F3GM56_PSESJ</name>
<dbReference type="HOGENOM" id="CLU_2873153_0_0_6"/>
<feature type="non-terminal residue" evidence="1">
    <location>
        <position position="1"/>
    </location>
</feature>
<organism evidence="1 2">
    <name type="scientific">Pseudomonas syringae pv. pisi str. 1704B</name>
    <dbReference type="NCBI Taxonomy" id="629263"/>
    <lineage>
        <taxon>Bacteria</taxon>
        <taxon>Pseudomonadati</taxon>
        <taxon>Pseudomonadota</taxon>
        <taxon>Gammaproteobacteria</taxon>
        <taxon>Pseudomonadales</taxon>
        <taxon>Pseudomonadaceae</taxon>
        <taxon>Pseudomonas</taxon>
        <taxon>Pseudomonas syringae</taxon>
    </lineage>
</organism>
<gene>
    <name evidence="1" type="ORF">PSYPI_40084</name>
</gene>
<reference evidence="1 2" key="1">
    <citation type="journal article" date="2011" name="PLoS Pathog.">
        <title>Dynamic evolution of pathogenicity revealed by sequencing and comparative genomics of 19 Pseudomonas syringae isolates.</title>
        <authorList>
            <person name="Baltrus D.A."/>
            <person name="Nishimura M.T."/>
            <person name="Romanchuk A."/>
            <person name="Chang J.H."/>
            <person name="Mukhtar M.S."/>
            <person name="Cherkis K."/>
            <person name="Roach J."/>
            <person name="Grant S.R."/>
            <person name="Jones C.D."/>
            <person name="Dangl J.L."/>
        </authorList>
    </citation>
    <scope>NUCLEOTIDE SEQUENCE [LARGE SCALE GENOMIC DNA]</scope>
    <source>
        <strain evidence="1 2">1704B</strain>
    </source>
</reference>
<protein>
    <submittedName>
        <fullName evidence="1">Uncharacterized protein</fullName>
    </submittedName>
</protein>
<dbReference type="AlphaFoldDB" id="F3GM56"/>
<sequence length="63" mass="6973">HLINGKKTPRFMEKNSRNTIDKLVDMLVVTALLPLGAVTGNATELAQRQVARTELMQQTQQPG</sequence>
<evidence type="ECO:0000313" key="1">
    <source>
        <dbReference type="EMBL" id="EGH48159.1"/>
    </source>
</evidence>
<keyword evidence="2" id="KW-1185">Reference proteome</keyword>
<accession>F3GM56</accession>
<evidence type="ECO:0000313" key="2">
    <source>
        <dbReference type="Proteomes" id="UP000004986"/>
    </source>
</evidence>
<dbReference type="Proteomes" id="UP000004986">
    <property type="component" value="Unassembled WGS sequence"/>
</dbReference>
<dbReference type="EMBL" id="AEAI01002853">
    <property type="protein sequence ID" value="EGH48159.1"/>
    <property type="molecule type" value="Genomic_DNA"/>
</dbReference>
<comment type="caution">
    <text evidence="1">The sequence shown here is derived from an EMBL/GenBank/DDBJ whole genome shotgun (WGS) entry which is preliminary data.</text>
</comment>
<proteinExistence type="predicted"/>